<name>A0A6A4VLX0_AMPAM</name>
<dbReference type="Pfam" id="PF07707">
    <property type="entry name" value="BACK"/>
    <property type="match status" value="1"/>
</dbReference>
<dbReference type="AlphaFoldDB" id="A0A6A4VLX0"/>
<dbReference type="GO" id="GO:0016567">
    <property type="term" value="P:protein ubiquitination"/>
    <property type="evidence" value="ECO:0007669"/>
    <property type="project" value="UniProtKB-UniPathway"/>
</dbReference>
<evidence type="ECO:0000256" key="3">
    <source>
        <dbReference type="ARBA" id="ARBA00022441"/>
    </source>
</evidence>
<dbReference type="SMART" id="SM00875">
    <property type="entry name" value="BACK"/>
    <property type="match status" value="1"/>
</dbReference>
<dbReference type="InterPro" id="IPR000210">
    <property type="entry name" value="BTB/POZ_dom"/>
</dbReference>
<dbReference type="GO" id="GO:0003779">
    <property type="term" value="F:actin binding"/>
    <property type="evidence" value="ECO:0007669"/>
    <property type="project" value="UniProtKB-KW"/>
</dbReference>
<evidence type="ECO:0000256" key="4">
    <source>
        <dbReference type="ARBA" id="ARBA00022737"/>
    </source>
</evidence>
<evidence type="ECO:0000256" key="8">
    <source>
        <dbReference type="SAM" id="MobiDB-lite"/>
    </source>
</evidence>
<evidence type="ECO:0000313" key="11">
    <source>
        <dbReference type="Proteomes" id="UP000440578"/>
    </source>
</evidence>
<dbReference type="InterPro" id="IPR011705">
    <property type="entry name" value="BACK"/>
</dbReference>
<dbReference type="PANTHER" id="PTHR24412">
    <property type="entry name" value="KELCH PROTEIN"/>
    <property type="match status" value="1"/>
</dbReference>
<dbReference type="Pfam" id="PF00651">
    <property type="entry name" value="BTB"/>
    <property type="match status" value="1"/>
</dbReference>
<dbReference type="Proteomes" id="UP000440578">
    <property type="component" value="Unassembled WGS sequence"/>
</dbReference>
<protein>
    <recommendedName>
        <fullName evidence="2">Kelch-like protein diablo</fullName>
    </recommendedName>
</protein>
<accession>A0A6A4VLX0</accession>
<dbReference type="FunFam" id="1.25.40.420:FF:000001">
    <property type="entry name" value="Kelch-like family member 12"/>
    <property type="match status" value="1"/>
</dbReference>
<comment type="caution">
    <text evidence="10">The sequence shown here is derived from an EMBL/GenBank/DDBJ whole genome shotgun (WGS) entry which is preliminary data.</text>
</comment>
<dbReference type="InterPro" id="IPR015915">
    <property type="entry name" value="Kelch-typ_b-propeller"/>
</dbReference>
<dbReference type="Pfam" id="PF01344">
    <property type="entry name" value="Kelch_1"/>
    <property type="match status" value="7"/>
</dbReference>
<evidence type="ECO:0000256" key="1">
    <source>
        <dbReference type="ARBA" id="ARBA00004906"/>
    </source>
</evidence>
<keyword evidence="6" id="KW-0009">Actin-binding</keyword>
<dbReference type="UniPathway" id="UPA00143"/>
<dbReference type="PROSITE" id="PS50097">
    <property type="entry name" value="BTB"/>
    <property type="match status" value="1"/>
</dbReference>
<feature type="region of interest" description="Disordered" evidence="8">
    <location>
        <begin position="1"/>
        <end position="52"/>
    </location>
</feature>
<organism evidence="10 11">
    <name type="scientific">Amphibalanus amphitrite</name>
    <name type="common">Striped barnacle</name>
    <name type="synonym">Balanus amphitrite</name>
    <dbReference type="NCBI Taxonomy" id="1232801"/>
    <lineage>
        <taxon>Eukaryota</taxon>
        <taxon>Metazoa</taxon>
        <taxon>Ecdysozoa</taxon>
        <taxon>Arthropoda</taxon>
        <taxon>Crustacea</taxon>
        <taxon>Multicrustacea</taxon>
        <taxon>Cirripedia</taxon>
        <taxon>Thoracica</taxon>
        <taxon>Thoracicalcarea</taxon>
        <taxon>Balanomorpha</taxon>
        <taxon>Balanoidea</taxon>
        <taxon>Balanidae</taxon>
        <taxon>Amphibalaninae</taxon>
        <taxon>Amphibalanus</taxon>
    </lineage>
</organism>
<keyword evidence="11" id="KW-1185">Reference proteome</keyword>
<dbReference type="EMBL" id="VIIS01001821">
    <property type="protein sequence ID" value="KAF0292350.1"/>
    <property type="molecule type" value="Genomic_DNA"/>
</dbReference>
<sequence length="641" mass="70816">MAEMLPQNPVEEEETEANQLLLRHASQSSLDESSQRQSQREPAPDRPPYRNTSHSARAFQQMFSMRRERALCDVILEVDTREIYAHKVVLASASPYFRAMFTSFEESRQNRVKLQEMDPTALEALVDYIYSSEIRVTENNVQILLPASNLLQLGDVRDACCEFLQSHLHPTNCLGIRSFADLHGCVDLKTNADAYIELNFSEVVECEEFLTLTADQVIQLISCDRLSVANEEKVYECVLRWINYDLPAREQHLADLMSQVRLPLLSRDFLVQQVKKEPLLQPNAACKDFLIEALLYHLSVSNDGGPAVESLRTKPRQPVGLPKILLVVGGQAPKAIRSVEAYDLKQEKWLSLSEMPIKRCRCGVAVLDGKVYTVGGFNGCLRIRTVDLYNPQTDTWQGCVNMEVRRSTLGVAVLNDCIYAVGGFDGCTGLNTAEVFDPRVGEWKMIEPMSVRRSSVGVGVVNGILYAVGGYDGASGHCLSSVEDLSNLLCPPSSPQVGGYDGASRHCLSSVEAYNPELDRWTMVAEMNDRRSGTGVGVLDGLLYAVGGHDGPTVRKSVEVYNPLINTWSPVANMSTCRRNAGVVAHHGLLYVVGGDDGAMTLKTVEVYNPKTDTWTLLPTTMSTGRSYAGVAVIDRAPGQI</sequence>
<reference evidence="10 11" key="1">
    <citation type="submission" date="2019-07" db="EMBL/GenBank/DDBJ databases">
        <title>Draft genome assembly of a fouling barnacle, Amphibalanus amphitrite (Darwin, 1854): The first reference genome for Thecostraca.</title>
        <authorList>
            <person name="Kim W."/>
        </authorList>
    </citation>
    <scope>NUCLEOTIDE SEQUENCE [LARGE SCALE GENOMIC DNA]</scope>
    <source>
        <strain evidence="10">SNU_AA5</strain>
        <tissue evidence="10">Soma without cirri and trophi</tissue>
    </source>
</reference>
<evidence type="ECO:0000313" key="10">
    <source>
        <dbReference type="EMBL" id="KAF0292350.1"/>
    </source>
</evidence>
<keyword evidence="3" id="KW-0880">Kelch repeat</keyword>
<dbReference type="Gene3D" id="2.120.10.80">
    <property type="entry name" value="Kelch-type beta propeller"/>
    <property type="match status" value="2"/>
</dbReference>
<dbReference type="InterPro" id="IPR006652">
    <property type="entry name" value="Kelch_1"/>
</dbReference>
<dbReference type="FunFam" id="3.30.710.10:FF:000001">
    <property type="entry name" value="Kelch-like family member 20"/>
    <property type="match status" value="1"/>
</dbReference>
<feature type="compositionally biased region" description="Polar residues" evidence="8">
    <location>
        <begin position="25"/>
        <end position="37"/>
    </location>
</feature>
<dbReference type="PANTHER" id="PTHR24412:SF466">
    <property type="entry name" value="RING CANAL KELCH PROTEIN"/>
    <property type="match status" value="1"/>
</dbReference>
<feature type="domain" description="BTB" evidence="9">
    <location>
        <begin position="72"/>
        <end position="138"/>
    </location>
</feature>
<gene>
    <name evidence="10" type="primary">kel_0</name>
    <name evidence="10" type="ORF">FJT64_009652</name>
</gene>
<feature type="compositionally biased region" description="Basic and acidic residues" evidence="8">
    <location>
        <begin position="38"/>
        <end position="48"/>
    </location>
</feature>
<dbReference type="OrthoDB" id="45365at2759"/>
<dbReference type="SUPFAM" id="SSF117281">
    <property type="entry name" value="Kelch motif"/>
    <property type="match status" value="2"/>
</dbReference>
<proteinExistence type="predicted"/>
<evidence type="ECO:0000259" key="9">
    <source>
        <dbReference type="PROSITE" id="PS50097"/>
    </source>
</evidence>
<dbReference type="Gene3D" id="1.25.40.420">
    <property type="match status" value="1"/>
</dbReference>
<comment type="pathway">
    <text evidence="1">Protein modification; protein ubiquitination.</text>
</comment>
<evidence type="ECO:0000256" key="5">
    <source>
        <dbReference type="ARBA" id="ARBA00022786"/>
    </source>
</evidence>
<dbReference type="CDD" id="cd18445">
    <property type="entry name" value="BACK_KLHL2_like"/>
    <property type="match status" value="1"/>
</dbReference>
<dbReference type="PIRSF" id="PIRSF037037">
    <property type="entry name" value="Kelch-like_protein_gigaxonin"/>
    <property type="match status" value="1"/>
</dbReference>
<evidence type="ECO:0000256" key="2">
    <source>
        <dbReference type="ARBA" id="ARBA00013699"/>
    </source>
</evidence>
<dbReference type="InterPro" id="IPR017096">
    <property type="entry name" value="BTB-kelch_protein"/>
</dbReference>
<dbReference type="SMART" id="SM00225">
    <property type="entry name" value="BTB"/>
    <property type="match status" value="1"/>
</dbReference>
<comment type="function">
    <text evidence="7">Probable substrate-specific adapter of an E3 ubiquitin-protein ligase complex which mediates the ubiquitination and subsequent proteasomal degradation of target proteins. May have a role in synapse differentiation and growth.</text>
</comment>
<dbReference type="InterPro" id="IPR011333">
    <property type="entry name" value="SKP1/BTB/POZ_sf"/>
</dbReference>
<evidence type="ECO:0000256" key="6">
    <source>
        <dbReference type="ARBA" id="ARBA00023203"/>
    </source>
</evidence>
<dbReference type="SMART" id="SM00612">
    <property type="entry name" value="Kelch"/>
    <property type="match status" value="6"/>
</dbReference>
<dbReference type="Gene3D" id="3.30.710.10">
    <property type="entry name" value="Potassium Channel Kv1.1, Chain A"/>
    <property type="match status" value="1"/>
</dbReference>
<dbReference type="SUPFAM" id="SSF54695">
    <property type="entry name" value="POZ domain"/>
    <property type="match status" value="1"/>
</dbReference>
<keyword evidence="4" id="KW-0677">Repeat</keyword>
<evidence type="ECO:0000256" key="7">
    <source>
        <dbReference type="ARBA" id="ARBA00043912"/>
    </source>
</evidence>
<keyword evidence="5" id="KW-0833">Ubl conjugation pathway</keyword>